<gene>
    <name evidence="1" type="ORF">CEPIT_LOCUS37508</name>
</gene>
<proteinExistence type="predicted"/>
<dbReference type="EMBL" id="CAMAPF010001015">
    <property type="protein sequence ID" value="CAH9139325.1"/>
    <property type="molecule type" value="Genomic_DNA"/>
</dbReference>
<evidence type="ECO:0000313" key="1">
    <source>
        <dbReference type="EMBL" id="CAH9139325.1"/>
    </source>
</evidence>
<dbReference type="AlphaFoldDB" id="A0AAV0FUK5"/>
<evidence type="ECO:0000313" key="2">
    <source>
        <dbReference type="Proteomes" id="UP001152523"/>
    </source>
</evidence>
<comment type="caution">
    <text evidence="1">The sequence shown here is derived from an EMBL/GenBank/DDBJ whole genome shotgun (WGS) entry which is preliminary data.</text>
</comment>
<keyword evidence="2" id="KW-1185">Reference proteome</keyword>
<reference evidence="1" key="1">
    <citation type="submission" date="2022-07" db="EMBL/GenBank/DDBJ databases">
        <authorList>
            <person name="Macas J."/>
            <person name="Novak P."/>
            <person name="Neumann P."/>
        </authorList>
    </citation>
    <scope>NUCLEOTIDE SEQUENCE</scope>
</reference>
<protein>
    <submittedName>
        <fullName evidence="1">Uncharacterized protein</fullName>
    </submittedName>
</protein>
<sequence length="101" mass="11504">MTPKIFLFKYTHSGAFSHTIHPSYFTPDGYSLRLIIIIAAERRRVVTCCLSHISSHNNSRTSTDLTKRLGEESETVPKLIWQRKDKGRSKGVGEQRQALVC</sequence>
<accession>A0AAV0FUK5</accession>
<organism evidence="1 2">
    <name type="scientific">Cuscuta epithymum</name>
    <dbReference type="NCBI Taxonomy" id="186058"/>
    <lineage>
        <taxon>Eukaryota</taxon>
        <taxon>Viridiplantae</taxon>
        <taxon>Streptophyta</taxon>
        <taxon>Embryophyta</taxon>
        <taxon>Tracheophyta</taxon>
        <taxon>Spermatophyta</taxon>
        <taxon>Magnoliopsida</taxon>
        <taxon>eudicotyledons</taxon>
        <taxon>Gunneridae</taxon>
        <taxon>Pentapetalae</taxon>
        <taxon>asterids</taxon>
        <taxon>lamiids</taxon>
        <taxon>Solanales</taxon>
        <taxon>Convolvulaceae</taxon>
        <taxon>Cuscuteae</taxon>
        <taxon>Cuscuta</taxon>
        <taxon>Cuscuta subgen. Cuscuta</taxon>
    </lineage>
</organism>
<dbReference type="Proteomes" id="UP001152523">
    <property type="component" value="Unassembled WGS sequence"/>
</dbReference>
<name>A0AAV0FUK5_9ASTE</name>